<evidence type="ECO:0000256" key="2">
    <source>
        <dbReference type="SAM" id="SignalP"/>
    </source>
</evidence>
<evidence type="ECO:0000313" key="3">
    <source>
        <dbReference type="EMBL" id="ALF17327.1"/>
    </source>
</evidence>
<dbReference type="PATRIC" id="fig|76859.3.peg.742"/>
<evidence type="ECO:0008006" key="7">
    <source>
        <dbReference type="Google" id="ProtNLM"/>
    </source>
</evidence>
<feature type="transmembrane region" description="Helical" evidence="1">
    <location>
        <begin position="77"/>
        <end position="97"/>
    </location>
</feature>
<dbReference type="RefSeq" id="WP_009006748.1">
    <property type="nucleotide sequence ID" value="NZ_CP012713.1"/>
</dbReference>
<reference evidence="4 6" key="2">
    <citation type="submission" date="2017-08" db="EMBL/GenBank/DDBJ databases">
        <title>Analysis of Fusobacterium persistence and antibiotic response in human colorectal.</title>
        <authorList>
            <person name="Bullman S."/>
        </authorList>
    </citation>
    <scope>NUCLEOTIDE SEQUENCE [LARGE SCALE GENOMIC DNA]</scope>
    <source>
        <strain evidence="4 6">P2_CP</strain>
    </source>
</reference>
<sequence length="105" mass="10776">MRKIKKMVLRIIALSTLSINSFATGAGGMVWEKPTTSIAKSISGPVAGVIALVSIVVACLAWSFTDGGNMMGKAIRIVVSLAVIGSAALFLSTVFGINTSGGMMI</sequence>
<dbReference type="EMBL" id="CP012713">
    <property type="protein sequence ID" value="ALF17327.1"/>
    <property type="molecule type" value="Genomic_DNA"/>
</dbReference>
<evidence type="ECO:0000313" key="6">
    <source>
        <dbReference type="Proteomes" id="UP000230719"/>
    </source>
</evidence>
<reference evidence="3 5" key="1">
    <citation type="submission" date="2015-09" db="EMBL/GenBank/DDBJ databases">
        <authorList>
            <person name="Jackson K.R."/>
            <person name="Lunt B.L."/>
            <person name="Fisher J.N.B."/>
            <person name="Gardner A.V."/>
            <person name="Bailey M.E."/>
            <person name="Deus L.M."/>
            <person name="Earl A.S."/>
            <person name="Gibby P.D."/>
            <person name="Hartmann K.A."/>
            <person name="Liu J.E."/>
            <person name="Manci A.M."/>
            <person name="Nielsen D.A."/>
            <person name="Solomon M.B."/>
            <person name="Breakwell D.P."/>
            <person name="Burnett S.H."/>
            <person name="Grose J.H."/>
        </authorList>
    </citation>
    <scope>NUCLEOTIDE SEQUENCE [LARGE SCALE GENOMIC DNA]</scope>
    <source>
        <strain evidence="3 5">KCOM 1279</strain>
    </source>
</reference>
<feature type="chain" id="PRO_5014234023" description="Conjugal transfer protein TrbC" evidence="2">
    <location>
        <begin position="24"/>
        <end position="105"/>
    </location>
</feature>
<keyword evidence="1" id="KW-0472">Membrane</keyword>
<protein>
    <recommendedName>
        <fullName evidence="7">Conjugal transfer protein TrbC</fullName>
    </recommendedName>
</protein>
<dbReference type="Pfam" id="PF04956">
    <property type="entry name" value="TrbC"/>
    <property type="match status" value="1"/>
</dbReference>
<dbReference type="Proteomes" id="UP000230719">
    <property type="component" value="Unassembled WGS sequence"/>
</dbReference>
<dbReference type="InterPro" id="IPR007039">
    <property type="entry name" value="TrbC/VirB2"/>
</dbReference>
<evidence type="ECO:0000313" key="5">
    <source>
        <dbReference type="Proteomes" id="UP000063147"/>
    </source>
</evidence>
<gene>
    <name evidence="4" type="ORF">CI114_04150</name>
    <name evidence="3" type="ORF">RN98_03760</name>
</gene>
<proteinExistence type="predicted"/>
<organism evidence="3">
    <name type="scientific">Fusobacterium animalis</name>
    <dbReference type="NCBI Taxonomy" id="76859"/>
    <lineage>
        <taxon>Bacteria</taxon>
        <taxon>Fusobacteriati</taxon>
        <taxon>Fusobacteriota</taxon>
        <taxon>Fusobacteriia</taxon>
        <taxon>Fusobacteriales</taxon>
        <taxon>Fusobacteriaceae</taxon>
        <taxon>Fusobacterium</taxon>
    </lineage>
</organism>
<dbReference type="AlphaFoldDB" id="A0A0M4SP04"/>
<dbReference type="EMBL" id="NPND01000009">
    <property type="protein sequence ID" value="PIM92312.1"/>
    <property type="molecule type" value="Genomic_DNA"/>
</dbReference>
<keyword evidence="1" id="KW-0812">Transmembrane</keyword>
<dbReference type="Proteomes" id="UP000063147">
    <property type="component" value="Chromosome"/>
</dbReference>
<feature type="transmembrane region" description="Helical" evidence="1">
    <location>
        <begin position="47"/>
        <end position="65"/>
    </location>
</feature>
<keyword evidence="1" id="KW-1133">Transmembrane helix</keyword>
<feature type="signal peptide" evidence="2">
    <location>
        <begin position="1"/>
        <end position="23"/>
    </location>
</feature>
<accession>A0A0M4SP04</accession>
<name>A0A0M4SP04_9FUSO</name>
<evidence type="ECO:0000256" key="1">
    <source>
        <dbReference type="SAM" id="Phobius"/>
    </source>
</evidence>
<keyword evidence="2" id="KW-0732">Signal</keyword>
<evidence type="ECO:0000313" key="4">
    <source>
        <dbReference type="EMBL" id="PIM92312.1"/>
    </source>
</evidence>
<dbReference type="OrthoDB" id="89655at2"/>